<dbReference type="PANTHER" id="PTHR42770">
    <property type="entry name" value="AMINO ACID TRANSPORTER-RELATED"/>
    <property type="match status" value="1"/>
</dbReference>
<feature type="transmembrane region" description="Helical" evidence="5">
    <location>
        <begin position="343"/>
        <end position="361"/>
    </location>
</feature>
<evidence type="ECO:0000259" key="6">
    <source>
        <dbReference type="Pfam" id="PF00324"/>
    </source>
</evidence>
<feature type="transmembrane region" description="Helical" evidence="5">
    <location>
        <begin position="440"/>
        <end position="460"/>
    </location>
</feature>
<protein>
    <submittedName>
        <fullName evidence="7">APC family permease</fullName>
    </submittedName>
</protein>
<feature type="transmembrane region" description="Helical" evidence="5">
    <location>
        <begin position="201"/>
        <end position="226"/>
    </location>
</feature>
<dbReference type="PANTHER" id="PTHR42770:SF16">
    <property type="entry name" value="AMINO ACID PERMEASE"/>
    <property type="match status" value="1"/>
</dbReference>
<evidence type="ECO:0000313" key="8">
    <source>
        <dbReference type="Proteomes" id="UP001555786"/>
    </source>
</evidence>
<dbReference type="EMBL" id="JBFNQD010000009">
    <property type="protein sequence ID" value="MEW9308573.1"/>
    <property type="molecule type" value="Genomic_DNA"/>
</dbReference>
<comment type="caution">
    <text evidence="7">The sequence shown here is derived from an EMBL/GenBank/DDBJ whole genome shotgun (WGS) entry which is preliminary data.</text>
</comment>
<dbReference type="InterPro" id="IPR004841">
    <property type="entry name" value="AA-permease/SLC12A_dom"/>
</dbReference>
<feature type="transmembrane region" description="Helical" evidence="5">
    <location>
        <begin position="95"/>
        <end position="120"/>
    </location>
</feature>
<evidence type="ECO:0000256" key="4">
    <source>
        <dbReference type="ARBA" id="ARBA00023136"/>
    </source>
</evidence>
<dbReference type="Proteomes" id="UP001555786">
    <property type="component" value="Unassembled WGS sequence"/>
</dbReference>
<dbReference type="InterPro" id="IPR050367">
    <property type="entry name" value="APC_superfamily"/>
</dbReference>
<evidence type="ECO:0000256" key="2">
    <source>
        <dbReference type="ARBA" id="ARBA00022692"/>
    </source>
</evidence>
<keyword evidence="4 5" id="KW-0472">Membrane</keyword>
<dbReference type="Pfam" id="PF00324">
    <property type="entry name" value="AA_permease"/>
    <property type="match status" value="1"/>
</dbReference>
<feature type="transmembrane region" description="Helical" evidence="5">
    <location>
        <begin position="161"/>
        <end position="181"/>
    </location>
</feature>
<accession>A0ABV3PTU3</accession>
<organism evidence="7 8">
    <name type="scientific">Labrys neptuniae</name>
    <dbReference type="NCBI Taxonomy" id="376174"/>
    <lineage>
        <taxon>Bacteria</taxon>
        <taxon>Pseudomonadati</taxon>
        <taxon>Pseudomonadota</taxon>
        <taxon>Alphaproteobacteria</taxon>
        <taxon>Hyphomicrobiales</taxon>
        <taxon>Xanthobacteraceae</taxon>
        <taxon>Labrys</taxon>
    </lineage>
</organism>
<dbReference type="RefSeq" id="WP_367625581.1">
    <property type="nucleotide sequence ID" value="NZ_JBFNQD010000009.1"/>
</dbReference>
<keyword evidence="8" id="KW-1185">Reference proteome</keyword>
<feature type="domain" description="Amino acid permease/ SLC12A" evidence="6">
    <location>
        <begin position="23"/>
        <end position="393"/>
    </location>
</feature>
<feature type="transmembrane region" description="Helical" evidence="5">
    <location>
        <begin position="415"/>
        <end position="434"/>
    </location>
</feature>
<feature type="transmembrane region" description="Helical" evidence="5">
    <location>
        <begin position="12"/>
        <end position="33"/>
    </location>
</feature>
<dbReference type="Gene3D" id="1.20.1740.10">
    <property type="entry name" value="Amino acid/polyamine transporter I"/>
    <property type="match status" value="1"/>
</dbReference>
<sequence length="481" mass="49880">MSGNDGKTSRKLKLWEALALSLGLMGPTLAMGGNGQGLIDSVGKAIPLVFVFGLVGVALIAYGFIRLTRYYNHAGSAYALVGATVGPRAGFFSGFALLGTYVFFSICTLAALGAFANALLAALQHGANKPYQLPWIVPALAGALLSVYFSTRDTRTISKVLLLVEGIGIVFMIILTATIFAKGGAPTTHVDFSSFSLDGVGFQAVAAAVVAAFLSWAGFEGCATLGEETDDPKRNIPLALLGSVVLTGALFVIVMFAQTIGFGTDAAGLAAFKGSGNTLGALAETYLGRPVALILIFSAVLAAFGSHLSSVATASRLLFALSRDGFGPRILGALDSRHGQPRNAVWVVLAVTAIVDLIAYLTGRPNIGTGDLAIDAYFHFAIIGSVCLMVVYLMVEVGVTRLILSGQVAIPKWELVIPVLGMAVIVTALYFNLVGPFDPFAAPVLALGWCVLGLLVTLCAPSMVRSIGNRLAGELGAPSKS</sequence>
<evidence type="ECO:0000313" key="7">
    <source>
        <dbReference type="EMBL" id="MEW9308573.1"/>
    </source>
</evidence>
<dbReference type="PIRSF" id="PIRSF006060">
    <property type="entry name" value="AA_transporter"/>
    <property type="match status" value="1"/>
</dbReference>
<keyword evidence="2 5" id="KW-0812">Transmembrane</keyword>
<feature type="transmembrane region" description="Helical" evidence="5">
    <location>
        <begin position="238"/>
        <end position="257"/>
    </location>
</feature>
<proteinExistence type="predicted"/>
<evidence type="ECO:0000256" key="3">
    <source>
        <dbReference type="ARBA" id="ARBA00022989"/>
    </source>
</evidence>
<comment type="subcellular location">
    <subcellularLocation>
        <location evidence="1">Membrane</location>
        <topology evidence="1">Multi-pass membrane protein</topology>
    </subcellularLocation>
</comment>
<keyword evidence="3 5" id="KW-1133">Transmembrane helix</keyword>
<name>A0ABV3PTU3_9HYPH</name>
<feature type="transmembrane region" description="Helical" evidence="5">
    <location>
        <begin position="132"/>
        <end position="149"/>
    </location>
</feature>
<evidence type="ECO:0000256" key="1">
    <source>
        <dbReference type="ARBA" id="ARBA00004141"/>
    </source>
</evidence>
<evidence type="ECO:0000256" key="5">
    <source>
        <dbReference type="SAM" id="Phobius"/>
    </source>
</evidence>
<gene>
    <name evidence="7" type="ORF">ABXS05_23670</name>
</gene>
<feature type="transmembrane region" description="Helical" evidence="5">
    <location>
        <begin position="45"/>
        <end position="65"/>
    </location>
</feature>
<reference evidence="7 8" key="1">
    <citation type="submission" date="2024-07" db="EMBL/GenBank/DDBJ databases">
        <title>Description of Labrys sedimenti sp. nov., isolated from a diclofenac-degrading enrichment culture.</title>
        <authorList>
            <person name="Tancsics A."/>
            <person name="Csepanyi A."/>
        </authorList>
    </citation>
    <scope>NUCLEOTIDE SEQUENCE [LARGE SCALE GENOMIC DNA]</scope>
    <source>
        <strain evidence="7 8">LMG 23578</strain>
    </source>
</reference>
<feature type="transmembrane region" description="Helical" evidence="5">
    <location>
        <begin position="292"/>
        <end position="322"/>
    </location>
</feature>
<feature type="transmembrane region" description="Helical" evidence="5">
    <location>
        <begin position="376"/>
        <end position="395"/>
    </location>
</feature>